<gene>
    <name evidence="1" type="ORF">DFH08DRAFT_948280</name>
</gene>
<evidence type="ECO:0000313" key="2">
    <source>
        <dbReference type="Proteomes" id="UP001218218"/>
    </source>
</evidence>
<reference evidence="1" key="1">
    <citation type="submission" date="2023-03" db="EMBL/GenBank/DDBJ databases">
        <title>Massive genome expansion in bonnet fungi (Mycena s.s.) driven by repeated elements and novel gene families across ecological guilds.</title>
        <authorList>
            <consortium name="Lawrence Berkeley National Laboratory"/>
            <person name="Harder C.B."/>
            <person name="Miyauchi S."/>
            <person name="Viragh M."/>
            <person name="Kuo A."/>
            <person name="Thoen E."/>
            <person name="Andreopoulos B."/>
            <person name="Lu D."/>
            <person name="Skrede I."/>
            <person name="Drula E."/>
            <person name="Henrissat B."/>
            <person name="Morin E."/>
            <person name="Kohler A."/>
            <person name="Barry K."/>
            <person name="LaButti K."/>
            <person name="Morin E."/>
            <person name="Salamov A."/>
            <person name="Lipzen A."/>
            <person name="Mereny Z."/>
            <person name="Hegedus B."/>
            <person name="Baldrian P."/>
            <person name="Stursova M."/>
            <person name="Weitz H."/>
            <person name="Taylor A."/>
            <person name="Grigoriev I.V."/>
            <person name="Nagy L.G."/>
            <person name="Martin F."/>
            <person name="Kauserud H."/>
        </authorList>
    </citation>
    <scope>NUCLEOTIDE SEQUENCE</scope>
    <source>
        <strain evidence="1">CBHHK002</strain>
    </source>
</reference>
<keyword evidence="2" id="KW-1185">Reference proteome</keyword>
<dbReference type="EMBL" id="JARIHO010000002">
    <property type="protein sequence ID" value="KAJ7366235.1"/>
    <property type="molecule type" value="Genomic_DNA"/>
</dbReference>
<comment type="caution">
    <text evidence="1">The sequence shown here is derived from an EMBL/GenBank/DDBJ whole genome shotgun (WGS) entry which is preliminary data.</text>
</comment>
<evidence type="ECO:0000313" key="1">
    <source>
        <dbReference type="EMBL" id="KAJ7366235.1"/>
    </source>
</evidence>
<accession>A0AAD7ARK5</accession>
<protein>
    <submittedName>
        <fullName evidence="1">Uncharacterized protein</fullName>
    </submittedName>
</protein>
<organism evidence="1 2">
    <name type="scientific">Mycena albidolilacea</name>
    <dbReference type="NCBI Taxonomy" id="1033008"/>
    <lineage>
        <taxon>Eukaryota</taxon>
        <taxon>Fungi</taxon>
        <taxon>Dikarya</taxon>
        <taxon>Basidiomycota</taxon>
        <taxon>Agaricomycotina</taxon>
        <taxon>Agaricomycetes</taxon>
        <taxon>Agaricomycetidae</taxon>
        <taxon>Agaricales</taxon>
        <taxon>Marasmiineae</taxon>
        <taxon>Mycenaceae</taxon>
        <taxon>Mycena</taxon>
    </lineage>
</organism>
<name>A0AAD7ARK5_9AGAR</name>
<sequence>MSNLPALVDSASPEFHFFLRRLSPCSRRVALHLTSALPPPLPIATSAPHPANVSSGDIDLRRLSPHPDGIRLVLELSVVPRVARLRLLAVSPSSALLTPLDSPHSALHSPRVPADTFFGCTRARARHHYSTKSTALPRVHAYVLVLESRISSITRHSSCSTFAPPSAPFASPVPSLALSPGSCRSFSGRVARHSAFGIRRGRREPVGRVLRAASGIQHM</sequence>
<dbReference type="Proteomes" id="UP001218218">
    <property type="component" value="Unassembled WGS sequence"/>
</dbReference>
<proteinExistence type="predicted"/>
<dbReference type="AlphaFoldDB" id="A0AAD7ARK5"/>